<evidence type="ECO:0000313" key="5">
    <source>
        <dbReference type="Proteomes" id="UP000198548"/>
    </source>
</evidence>
<feature type="transmembrane region" description="Helical" evidence="2">
    <location>
        <begin position="112"/>
        <end position="132"/>
    </location>
</feature>
<dbReference type="InterPro" id="IPR045275">
    <property type="entry name" value="MscS_archaea/bacteria_type"/>
</dbReference>
<dbReference type="NCBIfam" id="NF033912">
    <property type="entry name" value="msc"/>
    <property type="match status" value="1"/>
</dbReference>
<dbReference type="AlphaFoldDB" id="A0A1H7XD86"/>
<dbReference type="Proteomes" id="UP000321425">
    <property type="component" value="Unassembled WGS sequence"/>
</dbReference>
<dbReference type="RefSeq" id="WP_091489983.1">
    <property type="nucleotide sequence ID" value="NZ_BJUX01000003.1"/>
</dbReference>
<feature type="transmembrane region" description="Helical" evidence="2">
    <location>
        <begin position="308"/>
        <end position="327"/>
    </location>
</feature>
<sequence>MDNIANSFENALANFINYLPQLLMGILLIIVAWIVATLVKKAIVKGLDATGMSSKLARWGAADTDDQGNSMVRALGKVGYFLVWVLFLPGIFAAFGLEAIGEPVTNMIDTALAFLPNILAALIILVLGFYVAKFVKNLVYNLGVAANVDRMMSKFTGSDNDADTDMDADKVKDNKQTLASVLANTVYVLILIPIILMALDVLNIDTIAEPISEVLNSILNAIPNILVAIILLAVGVVIAKFAGDMLTDLLRGTGFNKYSSYLNKSGNMNLDLAKIIGNTVAALIGLFFLVEALNALNLEMLNNIVSAVIAYLPNILFAAIIIGLAFIGGKMLASAIKSSTGSTFAGELVKYIVIVFALFMALDQLNFGSNIVNIAFLFIIGGLAVAFALSFGLGGRNFARKQLERADQKIDKESSKPSSPSSDKPNL</sequence>
<feature type="transmembrane region" description="Helical" evidence="2">
    <location>
        <begin position="218"/>
        <end position="242"/>
    </location>
</feature>
<organism evidence="4 5">
    <name type="scientific">Alkalibacterium putridalgicola</name>
    <dbReference type="NCBI Taxonomy" id="426703"/>
    <lineage>
        <taxon>Bacteria</taxon>
        <taxon>Bacillati</taxon>
        <taxon>Bacillota</taxon>
        <taxon>Bacilli</taxon>
        <taxon>Lactobacillales</taxon>
        <taxon>Carnobacteriaceae</taxon>
        <taxon>Alkalibacterium</taxon>
    </lineage>
</organism>
<keyword evidence="2" id="KW-0812">Transmembrane</keyword>
<dbReference type="STRING" id="426703.SAMN04488100_1487"/>
<evidence type="ECO:0000313" key="4">
    <source>
        <dbReference type="EMBL" id="SEM31148.1"/>
    </source>
</evidence>
<evidence type="ECO:0000313" key="6">
    <source>
        <dbReference type="Proteomes" id="UP000321425"/>
    </source>
</evidence>
<feature type="transmembrane region" description="Helical" evidence="2">
    <location>
        <begin position="178"/>
        <end position="198"/>
    </location>
</feature>
<reference evidence="4 5" key="1">
    <citation type="submission" date="2016-10" db="EMBL/GenBank/DDBJ databases">
        <authorList>
            <person name="de Groot N.N."/>
        </authorList>
    </citation>
    <scope>NUCLEOTIDE SEQUENCE [LARGE SCALE GENOMIC DNA]</scope>
    <source>
        <strain evidence="4 5">DSM 19182</strain>
    </source>
</reference>
<keyword evidence="2" id="KW-1133">Transmembrane helix</keyword>
<dbReference type="Gene3D" id="1.10.287.1260">
    <property type="match status" value="1"/>
</dbReference>
<dbReference type="EMBL" id="FOBL01000048">
    <property type="protein sequence ID" value="SEM31148.1"/>
    <property type="molecule type" value="Genomic_DNA"/>
</dbReference>
<dbReference type="EMBL" id="BJUX01000003">
    <property type="protein sequence ID" value="GEK88479.1"/>
    <property type="molecule type" value="Genomic_DNA"/>
</dbReference>
<feature type="transmembrane region" description="Helical" evidence="2">
    <location>
        <begin position="275"/>
        <end position="296"/>
    </location>
</feature>
<name>A0A1H7XD86_9LACT</name>
<feature type="transmembrane region" description="Helical" evidence="2">
    <location>
        <begin position="78"/>
        <end position="100"/>
    </location>
</feature>
<feature type="compositionally biased region" description="Basic and acidic residues" evidence="1">
    <location>
        <begin position="405"/>
        <end position="415"/>
    </location>
</feature>
<dbReference type="PANTHER" id="PTHR30221">
    <property type="entry name" value="SMALL-CONDUCTANCE MECHANOSENSITIVE CHANNEL"/>
    <property type="match status" value="1"/>
</dbReference>
<proteinExistence type="predicted"/>
<evidence type="ECO:0000256" key="2">
    <source>
        <dbReference type="SAM" id="Phobius"/>
    </source>
</evidence>
<evidence type="ECO:0000313" key="3">
    <source>
        <dbReference type="EMBL" id="GEK88479.1"/>
    </source>
</evidence>
<feature type="region of interest" description="Disordered" evidence="1">
    <location>
        <begin position="405"/>
        <end position="427"/>
    </location>
</feature>
<dbReference type="OrthoDB" id="1411407at2"/>
<dbReference type="Pfam" id="PF05552">
    <property type="entry name" value="MS_channel_1st_1"/>
    <property type="match status" value="4"/>
</dbReference>
<feature type="transmembrane region" description="Helical" evidence="2">
    <location>
        <begin position="18"/>
        <end position="39"/>
    </location>
</feature>
<feature type="transmembrane region" description="Helical" evidence="2">
    <location>
        <begin position="371"/>
        <end position="393"/>
    </location>
</feature>
<protein>
    <submittedName>
        <fullName evidence="4">Conserved TM helix</fullName>
    </submittedName>
</protein>
<dbReference type="Proteomes" id="UP000198548">
    <property type="component" value="Unassembled WGS sequence"/>
</dbReference>
<keyword evidence="2" id="KW-0472">Membrane</keyword>
<feature type="compositionally biased region" description="Low complexity" evidence="1">
    <location>
        <begin position="416"/>
        <end position="427"/>
    </location>
</feature>
<evidence type="ECO:0000256" key="1">
    <source>
        <dbReference type="SAM" id="MobiDB-lite"/>
    </source>
</evidence>
<gene>
    <name evidence="3" type="ORF">APU01nite_05180</name>
    <name evidence="4" type="ORF">SAMN04488100_1487</name>
</gene>
<accession>A0A1H7XD86</accession>
<feature type="transmembrane region" description="Helical" evidence="2">
    <location>
        <begin position="348"/>
        <end position="365"/>
    </location>
</feature>
<dbReference type="GO" id="GO:0008381">
    <property type="term" value="F:mechanosensitive monoatomic ion channel activity"/>
    <property type="evidence" value="ECO:0007669"/>
    <property type="project" value="InterPro"/>
</dbReference>
<dbReference type="PANTHER" id="PTHR30221:SF1">
    <property type="entry name" value="SMALL-CONDUCTANCE MECHANOSENSITIVE CHANNEL"/>
    <property type="match status" value="1"/>
</dbReference>
<keyword evidence="6" id="KW-1185">Reference proteome</keyword>
<reference evidence="3 6" key="2">
    <citation type="submission" date="2019-07" db="EMBL/GenBank/DDBJ databases">
        <title>Whole genome shotgun sequence of Alkalibacterium putridalgicola NBRC 103243.</title>
        <authorList>
            <person name="Hosoyama A."/>
            <person name="Uohara A."/>
            <person name="Ohji S."/>
            <person name="Ichikawa N."/>
        </authorList>
    </citation>
    <scope>NUCLEOTIDE SEQUENCE [LARGE SCALE GENOMIC DNA]</scope>
    <source>
        <strain evidence="3 6">NBRC 103243</strain>
    </source>
</reference>
<dbReference type="InterPro" id="IPR008910">
    <property type="entry name" value="MSC_TM_helix"/>
</dbReference>